<dbReference type="Pfam" id="PF05013">
    <property type="entry name" value="FGase"/>
    <property type="match status" value="1"/>
</dbReference>
<dbReference type="Proteomes" id="UP000552700">
    <property type="component" value="Unassembled WGS sequence"/>
</dbReference>
<dbReference type="Gene3D" id="3.40.630.40">
    <property type="entry name" value="Zn-dependent exopeptidases"/>
    <property type="match status" value="1"/>
</dbReference>
<proteinExistence type="predicted"/>
<name>A0A841IY06_9SPHN</name>
<keyword evidence="2" id="KW-1185">Reference proteome</keyword>
<evidence type="ECO:0000313" key="1">
    <source>
        <dbReference type="EMBL" id="MBB6123543.1"/>
    </source>
</evidence>
<evidence type="ECO:0000313" key="2">
    <source>
        <dbReference type="Proteomes" id="UP000552700"/>
    </source>
</evidence>
<gene>
    <name evidence="1" type="ORF">FHS92_001250</name>
</gene>
<dbReference type="SUPFAM" id="SSF53187">
    <property type="entry name" value="Zn-dependent exopeptidases"/>
    <property type="match status" value="1"/>
</dbReference>
<protein>
    <submittedName>
        <fullName evidence="1">N-formylglutamate amidohydrolase</fullName>
    </submittedName>
</protein>
<organism evidence="1 2">
    <name type="scientific">Sphingobium subterraneum</name>
    <dbReference type="NCBI Taxonomy" id="627688"/>
    <lineage>
        <taxon>Bacteria</taxon>
        <taxon>Pseudomonadati</taxon>
        <taxon>Pseudomonadota</taxon>
        <taxon>Alphaproteobacteria</taxon>
        <taxon>Sphingomonadales</taxon>
        <taxon>Sphingomonadaceae</taxon>
        <taxon>Sphingobium</taxon>
    </lineage>
</organism>
<dbReference type="InterPro" id="IPR007709">
    <property type="entry name" value="N-FG_amidohydro"/>
</dbReference>
<reference evidence="1 2" key="1">
    <citation type="submission" date="2020-08" db="EMBL/GenBank/DDBJ databases">
        <title>Genomic Encyclopedia of Type Strains, Phase IV (KMG-IV): sequencing the most valuable type-strain genomes for metagenomic binning, comparative biology and taxonomic classification.</title>
        <authorList>
            <person name="Goeker M."/>
        </authorList>
    </citation>
    <scope>NUCLEOTIDE SEQUENCE [LARGE SCALE GENOMIC DNA]</scope>
    <source>
        <strain evidence="1 2">DSM 102255</strain>
    </source>
</reference>
<dbReference type="RefSeq" id="WP_246351779.1">
    <property type="nucleotide sequence ID" value="NZ_JACIJP010000001.1"/>
</dbReference>
<dbReference type="AlphaFoldDB" id="A0A841IY06"/>
<keyword evidence="1" id="KW-0378">Hydrolase</keyword>
<accession>A0A841IY06</accession>
<dbReference type="EMBL" id="JACIJP010000001">
    <property type="protein sequence ID" value="MBB6123543.1"/>
    <property type="molecule type" value="Genomic_DNA"/>
</dbReference>
<sequence>MADFLSMEHGMMAEGATFARFGPDIPASPVILSVCHAGRAYPEGLAANLRVPVSTLARLEDRHADALIAPLVDAGASAIVAQVPRALIDLNRDERDIDPRMVEGLPRHHSLIESAKQRGGLGLFPRSLPGCGDLWATRISFAEARRRIEQMHRHYHNGLAEMIDAAVRAHGCALLLDIHSMPPLKPGRMGEAVPEMVVGDRFGQSASAQLSATAQAVLGGRGYAVSLNHPYPGSHLLERHGNPARRRHALQIEISRALYLDGRQDKPVPAIRDVQDSLIALVQALIEDVTNDRWLDAAE</sequence>
<comment type="caution">
    <text evidence="1">The sequence shown here is derived from an EMBL/GenBank/DDBJ whole genome shotgun (WGS) entry which is preliminary data.</text>
</comment>
<dbReference type="GO" id="GO:0016787">
    <property type="term" value="F:hydrolase activity"/>
    <property type="evidence" value="ECO:0007669"/>
    <property type="project" value="UniProtKB-KW"/>
</dbReference>